<dbReference type="Proteomes" id="UP001362999">
    <property type="component" value="Unassembled WGS sequence"/>
</dbReference>
<dbReference type="EMBL" id="JAWWNJ010000032">
    <property type="protein sequence ID" value="KAK7026202.1"/>
    <property type="molecule type" value="Genomic_DNA"/>
</dbReference>
<accession>A0AAW0BII0</accession>
<evidence type="ECO:0000313" key="2">
    <source>
        <dbReference type="Proteomes" id="UP001362999"/>
    </source>
</evidence>
<sequence length="634" mass="70264">MDSAKPNTVTSDIRPLPSLSSDSLRTRLAAIDFEMDDISAELDQLYARIKQLRARRKPIATVLDAIVYPILTLPVEITAEILKFHVYSLTGGGQYHSCFVVDLDFATRAGPLFLAQVCSAWRNIVMSTPTMWCSVRMFSRKSETKVSDWRKLLKCWLNRAADKPLYLDFAPGSNSGPTQTQLLLPTVLAFSPRWRALHVVLNSSDFFAIERIQGRIPHLQELKLQGDSEFPLVPIAGFSVAPALRKVELIDALSTRVTLPWGQLTVLVLRRQTVVDCLDILHQTPLLEELSVNIVASKPYEELPSMSTTLNHVRTFRFMDAPVSKPPTANLCSYLSLPCLITLDYQSDSAATTVPITFLESSQCGVQSLSVPNLLIADMMTRYVGSVRDLTFSVLDLSSNSKGLSNSKIPSDLEALSAFFLQIANDSMFLPHLRSLQIPDCRPLIPYAEVAQMLTSRWYDRGSEQKLESFQLTRSGIGLGGFTQDGYSSTPPDVMTAAIAATLRALENDGLRIQIRSWNGTKCAVQSLSVPNLAFTRIMALLAKILSNNAIDVLAYPHYHPGPSTGIIDLSKVRSLQEAHRTVQAMLRHEVKKYIAAPPGRNQLVLVVDALSFGRRPPTGLPDIYIFVCSVFIL</sequence>
<dbReference type="AlphaFoldDB" id="A0AAW0BII0"/>
<gene>
    <name evidence="1" type="ORF">R3P38DRAFT_3269023</name>
</gene>
<comment type="caution">
    <text evidence="1">The sequence shown here is derived from an EMBL/GenBank/DDBJ whole genome shotgun (WGS) entry which is preliminary data.</text>
</comment>
<name>A0AAW0BII0_9AGAR</name>
<keyword evidence="2" id="KW-1185">Reference proteome</keyword>
<reference evidence="1 2" key="1">
    <citation type="journal article" date="2024" name="J Genomics">
        <title>Draft genome sequencing and assembly of Favolaschia claudopus CIRM-BRFM 2984 isolated from oak limbs.</title>
        <authorList>
            <person name="Navarro D."/>
            <person name="Drula E."/>
            <person name="Chaduli D."/>
            <person name="Cazenave R."/>
            <person name="Ahrendt S."/>
            <person name="Wang J."/>
            <person name="Lipzen A."/>
            <person name="Daum C."/>
            <person name="Barry K."/>
            <person name="Grigoriev I.V."/>
            <person name="Favel A."/>
            <person name="Rosso M.N."/>
            <person name="Martin F."/>
        </authorList>
    </citation>
    <scope>NUCLEOTIDE SEQUENCE [LARGE SCALE GENOMIC DNA]</scope>
    <source>
        <strain evidence="1 2">CIRM-BRFM 2984</strain>
    </source>
</reference>
<organism evidence="1 2">
    <name type="scientific">Favolaschia claudopus</name>
    <dbReference type="NCBI Taxonomy" id="2862362"/>
    <lineage>
        <taxon>Eukaryota</taxon>
        <taxon>Fungi</taxon>
        <taxon>Dikarya</taxon>
        <taxon>Basidiomycota</taxon>
        <taxon>Agaricomycotina</taxon>
        <taxon>Agaricomycetes</taxon>
        <taxon>Agaricomycetidae</taxon>
        <taxon>Agaricales</taxon>
        <taxon>Marasmiineae</taxon>
        <taxon>Mycenaceae</taxon>
        <taxon>Favolaschia</taxon>
    </lineage>
</organism>
<evidence type="ECO:0000313" key="1">
    <source>
        <dbReference type="EMBL" id="KAK7026202.1"/>
    </source>
</evidence>
<protein>
    <submittedName>
        <fullName evidence="1">F-box domain-containing protein</fullName>
    </submittedName>
</protein>
<proteinExistence type="predicted"/>